<dbReference type="AlphaFoldDB" id="A0A2V1JR79"/>
<reference evidence="1 2" key="1">
    <citation type="submission" date="2014-09" db="EMBL/GenBank/DDBJ databases">
        <title>Butyrate-producing bacteria isolated from human gut.</title>
        <authorList>
            <person name="Zhang Q."/>
            <person name="Zhao L."/>
        </authorList>
    </citation>
    <scope>NUCLEOTIDE SEQUENCE [LARGE SCALE GENOMIC DNA]</scope>
    <source>
        <strain evidence="1 2">21</strain>
    </source>
</reference>
<dbReference type="EMBL" id="JRFU01000146">
    <property type="protein sequence ID" value="PWE85853.1"/>
    <property type="molecule type" value="Genomic_DNA"/>
</dbReference>
<keyword evidence="2" id="KW-1185">Reference proteome</keyword>
<evidence type="ECO:0000313" key="2">
    <source>
        <dbReference type="Proteomes" id="UP000245288"/>
    </source>
</evidence>
<accession>A0A2V1JR79</accession>
<dbReference type="OrthoDB" id="9814556at2"/>
<name>A0A2V1JR79_EUBRA</name>
<protein>
    <recommendedName>
        <fullName evidence="3">DUF551 domain-containing protein</fullName>
    </recommendedName>
</protein>
<evidence type="ECO:0000313" key="1">
    <source>
        <dbReference type="EMBL" id="PWE85853.1"/>
    </source>
</evidence>
<sequence length="133" mass="15326">MTNREKYAERILDIACSGTRIAVEKNVMGPVPCKDILCKDCYFKVNAGSRCNDACKEWCESEYVEPQIDWSKVPVDTPILVKNIENSEWLHRHFAKFEDGIVYAWDNGRTSWSLLSDEVIDWKYAKLAEESNG</sequence>
<dbReference type="RefSeq" id="WP_109216406.1">
    <property type="nucleotide sequence ID" value="NZ_JRFU01000146.1"/>
</dbReference>
<evidence type="ECO:0008006" key="3">
    <source>
        <dbReference type="Google" id="ProtNLM"/>
    </source>
</evidence>
<organism evidence="1 2">
    <name type="scientific">Eubacterium ramulus</name>
    <dbReference type="NCBI Taxonomy" id="39490"/>
    <lineage>
        <taxon>Bacteria</taxon>
        <taxon>Bacillati</taxon>
        <taxon>Bacillota</taxon>
        <taxon>Clostridia</taxon>
        <taxon>Eubacteriales</taxon>
        <taxon>Eubacteriaceae</taxon>
        <taxon>Eubacterium</taxon>
    </lineage>
</organism>
<proteinExistence type="predicted"/>
<comment type="caution">
    <text evidence="1">The sequence shown here is derived from an EMBL/GenBank/DDBJ whole genome shotgun (WGS) entry which is preliminary data.</text>
</comment>
<gene>
    <name evidence="1" type="ORF">LG34_13310</name>
</gene>
<dbReference type="Proteomes" id="UP000245288">
    <property type="component" value="Unassembled WGS sequence"/>
</dbReference>